<dbReference type="EMBL" id="MFUR01000005">
    <property type="protein sequence ID" value="OGI87073.1"/>
    <property type="molecule type" value="Genomic_DNA"/>
</dbReference>
<evidence type="ECO:0008006" key="4">
    <source>
        <dbReference type="Google" id="ProtNLM"/>
    </source>
</evidence>
<proteinExistence type="predicted"/>
<organism evidence="2 3">
    <name type="scientific">Candidatus Nomurabacteria bacterium RIFCSPLOWO2_01_FULL_36_16</name>
    <dbReference type="NCBI Taxonomy" id="1801767"/>
    <lineage>
        <taxon>Bacteria</taxon>
        <taxon>Candidatus Nomuraibacteriota</taxon>
    </lineage>
</organism>
<feature type="transmembrane region" description="Helical" evidence="1">
    <location>
        <begin position="228"/>
        <end position="249"/>
    </location>
</feature>
<accession>A0A1F6WYY1</accession>
<keyword evidence="1" id="KW-0472">Membrane</keyword>
<sequence length="262" mass="28727">MWFEYGRNANFGYSTFRNSFNSGYPNYSSNIASLDANTVYYFRAVAQGPQGIIYGNTTSFITSFPTITNINTENNNLSNPSVTTNPATSISNRSVKLNSFIINSINNPFTTWFEWGTTPALGNISPMTALGALPSAKHINTITELAPGTTYYFRAVAQNPFSRINGATFSFTTSNAISQINAVEKTEENTTEINTSKENKVNTNILESAESAFGANLIGAGSFLPVNIFGWLLLTILILALVLLAEYLYHDLFGKKSKQKHS</sequence>
<keyword evidence="1" id="KW-0812">Transmembrane</keyword>
<gene>
    <name evidence="2" type="ORF">A3A91_00150</name>
</gene>
<name>A0A1F6WYY1_9BACT</name>
<dbReference type="AlphaFoldDB" id="A0A1F6WYY1"/>
<evidence type="ECO:0000256" key="1">
    <source>
        <dbReference type="SAM" id="Phobius"/>
    </source>
</evidence>
<reference evidence="2 3" key="1">
    <citation type="journal article" date="2016" name="Nat. Commun.">
        <title>Thousands of microbial genomes shed light on interconnected biogeochemical processes in an aquifer system.</title>
        <authorList>
            <person name="Anantharaman K."/>
            <person name="Brown C.T."/>
            <person name="Hug L.A."/>
            <person name="Sharon I."/>
            <person name="Castelle C.J."/>
            <person name="Probst A.J."/>
            <person name="Thomas B.C."/>
            <person name="Singh A."/>
            <person name="Wilkins M.J."/>
            <person name="Karaoz U."/>
            <person name="Brodie E.L."/>
            <person name="Williams K.H."/>
            <person name="Hubbard S.S."/>
            <person name="Banfield J.F."/>
        </authorList>
    </citation>
    <scope>NUCLEOTIDE SEQUENCE [LARGE SCALE GENOMIC DNA]</scope>
</reference>
<dbReference type="Proteomes" id="UP000177001">
    <property type="component" value="Unassembled WGS sequence"/>
</dbReference>
<keyword evidence="1" id="KW-1133">Transmembrane helix</keyword>
<protein>
    <recommendedName>
        <fullName evidence="4">Fibronectin type-III domain-containing protein</fullName>
    </recommendedName>
</protein>
<comment type="caution">
    <text evidence="2">The sequence shown here is derived from an EMBL/GenBank/DDBJ whole genome shotgun (WGS) entry which is preliminary data.</text>
</comment>
<evidence type="ECO:0000313" key="2">
    <source>
        <dbReference type="EMBL" id="OGI87073.1"/>
    </source>
</evidence>
<evidence type="ECO:0000313" key="3">
    <source>
        <dbReference type="Proteomes" id="UP000177001"/>
    </source>
</evidence>